<organism evidence="9 10">
    <name type="scientific">Pseudolysobacter antarcticus</name>
    <dbReference type="NCBI Taxonomy" id="2511995"/>
    <lineage>
        <taxon>Bacteria</taxon>
        <taxon>Pseudomonadati</taxon>
        <taxon>Pseudomonadota</taxon>
        <taxon>Gammaproteobacteria</taxon>
        <taxon>Lysobacterales</taxon>
        <taxon>Rhodanobacteraceae</taxon>
        <taxon>Pseudolysobacter</taxon>
    </lineage>
</organism>
<evidence type="ECO:0000313" key="10">
    <source>
        <dbReference type="Proteomes" id="UP000291562"/>
    </source>
</evidence>
<evidence type="ECO:0000259" key="8">
    <source>
        <dbReference type="Pfam" id="PF12704"/>
    </source>
</evidence>
<accession>A0A411HKK5</accession>
<dbReference type="Pfam" id="PF02687">
    <property type="entry name" value="FtsX"/>
    <property type="match status" value="1"/>
</dbReference>
<feature type="transmembrane region" description="Helical" evidence="6">
    <location>
        <begin position="289"/>
        <end position="311"/>
    </location>
</feature>
<feature type="transmembrane region" description="Helical" evidence="6">
    <location>
        <begin position="332"/>
        <end position="365"/>
    </location>
</feature>
<keyword evidence="10" id="KW-1185">Reference proteome</keyword>
<dbReference type="InterPro" id="IPR025857">
    <property type="entry name" value="MacB_PCD"/>
</dbReference>
<evidence type="ECO:0000313" key="9">
    <source>
        <dbReference type="EMBL" id="QBB71033.1"/>
    </source>
</evidence>
<keyword evidence="3 6" id="KW-0812">Transmembrane</keyword>
<feature type="transmembrane region" description="Helical" evidence="6">
    <location>
        <begin position="385"/>
        <end position="407"/>
    </location>
</feature>
<dbReference type="AlphaFoldDB" id="A0A411HKK5"/>
<proteinExistence type="predicted"/>
<dbReference type="EMBL" id="CP035704">
    <property type="protein sequence ID" value="QBB71033.1"/>
    <property type="molecule type" value="Genomic_DNA"/>
</dbReference>
<feature type="transmembrane region" description="Helical" evidence="6">
    <location>
        <begin position="266"/>
        <end position="283"/>
    </location>
</feature>
<evidence type="ECO:0000256" key="2">
    <source>
        <dbReference type="ARBA" id="ARBA00022475"/>
    </source>
</evidence>
<dbReference type="InterPro" id="IPR051125">
    <property type="entry name" value="ABC-4/HrtB_transporter"/>
</dbReference>
<feature type="domain" description="MacB-like periplasmic core" evidence="8">
    <location>
        <begin position="19"/>
        <end position="231"/>
    </location>
</feature>
<evidence type="ECO:0000256" key="4">
    <source>
        <dbReference type="ARBA" id="ARBA00022989"/>
    </source>
</evidence>
<evidence type="ECO:0000259" key="7">
    <source>
        <dbReference type="Pfam" id="PF02687"/>
    </source>
</evidence>
<dbReference type="Proteomes" id="UP000291562">
    <property type="component" value="Chromosome"/>
</dbReference>
<dbReference type="GO" id="GO:0005886">
    <property type="term" value="C:plasma membrane"/>
    <property type="evidence" value="ECO:0007669"/>
    <property type="project" value="UniProtKB-SubCell"/>
</dbReference>
<protein>
    <submittedName>
        <fullName evidence="9">ABC transporter permease</fullName>
    </submittedName>
</protein>
<evidence type="ECO:0000256" key="1">
    <source>
        <dbReference type="ARBA" id="ARBA00004651"/>
    </source>
</evidence>
<dbReference type="PANTHER" id="PTHR43738:SF2">
    <property type="entry name" value="ABC TRANSPORTER PERMEASE"/>
    <property type="match status" value="1"/>
</dbReference>
<dbReference type="RefSeq" id="WP_129833640.1">
    <property type="nucleotide sequence ID" value="NZ_CP035704.1"/>
</dbReference>
<keyword evidence="2" id="KW-1003">Cell membrane</keyword>
<evidence type="ECO:0000256" key="3">
    <source>
        <dbReference type="ARBA" id="ARBA00022692"/>
    </source>
</evidence>
<name>A0A411HKK5_9GAMM</name>
<evidence type="ECO:0000256" key="6">
    <source>
        <dbReference type="SAM" id="Phobius"/>
    </source>
</evidence>
<gene>
    <name evidence="9" type="ORF">ELE36_12105</name>
</gene>
<dbReference type="PANTHER" id="PTHR43738">
    <property type="entry name" value="ABC TRANSPORTER, MEMBRANE PROTEIN"/>
    <property type="match status" value="1"/>
</dbReference>
<dbReference type="Pfam" id="PF12704">
    <property type="entry name" value="MacB_PCD"/>
    <property type="match status" value="1"/>
</dbReference>
<dbReference type="KEGG" id="xbc:ELE36_12105"/>
<dbReference type="InterPro" id="IPR003838">
    <property type="entry name" value="ABC3_permease_C"/>
</dbReference>
<evidence type="ECO:0000256" key="5">
    <source>
        <dbReference type="ARBA" id="ARBA00023136"/>
    </source>
</evidence>
<keyword evidence="4 6" id="KW-1133">Transmembrane helix</keyword>
<feature type="domain" description="ABC3 transporter permease C-terminal" evidence="7">
    <location>
        <begin position="292"/>
        <end position="408"/>
    </location>
</feature>
<keyword evidence="5 6" id="KW-0472">Membrane</keyword>
<comment type="subcellular location">
    <subcellularLocation>
        <location evidence="1">Cell membrane</location>
        <topology evidence="1">Multi-pass membrane protein</topology>
    </subcellularLocation>
</comment>
<sequence length="419" mass="44701">MTLLPLACKSLINRRFAALLTVLTIAVSVTLLLGVEKIRSQARDSFASTISGTDLIVGARSGPVNLLLYSIFHIGDATNDVSWQSYQEVSASPQVAWTVPIALGDSHKGFRVVGTTPEFFSRYHYGARHELVFDAGKPFDDVYDAVIGAEVAARLGYTLDQQIVIAHGMGAVSFVEHKDKPFRIAGILARTGTPVDASVLISLHAIEAIHIDWQSGARVPGQTISADDAKKMDLTPKTITAFLLGLKSKVATFGLQRQINDYRAEPLLAILPGIALQELWGLVGTAENALLIVSALVVIAGLLGMLTALVTTLNERRREMAILRSVGARPRVIFGLLVLEAALLTVLGIVLGVAFLYLALAFAQGPIESHYGILISLNAPTLRELLLIALVAAGGVFAGIVPAALAYRNSLADGLSLRL</sequence>
<dbReference type="OrthoDB" id="9784014at2"/>
<feature type="transmembrane region" description="Helical" evidence="6">
    <location>
        <begin position="16"/>
        <end position="35"/>
    </location>
</feature>
<reference evidence="9 10" key="1">
    <citation type="submission" date="2019-01" db="EMBL/GenBank/DDBJ databases">
        <title>Pseudolysobacter antarctica gen. nov., sp. nov., isolated from Fildes Peninsula, Antarctica.</title>
        <authorList>
            <person name="Wei Z."/>
            <person name="Peng F."/>
        </authorList>
    </citation>
    <scope>NUCLEOTIDE SEQUENCE [LARGE SCALE GENOMIC DNA]</scope>
    <source>
        <strain evidence="9 10">AQ6-296</strain>
    </source>
</reference>